<gene>
    <name evidence="4" type="ORF">PILCRDRAFT_52980</name>
</gene>
<dbReference type="AlphaFoldDB" id="A0A0C3F7R1"/>
<feature type="non-terminal residue" evidence="4">
    <location>
        <position position="184"/>
    </location>
</feature>
<dbReference type="GO" id="GO:0031490">
    <property type="term" value="F:chromatin DNA binding"/>
    <property type="evidence" value="ECO:0007669"/>
    <property type="project" value="TreeGrafter"/>
</dbReference>
<dbReference type="InterPro" id="IPR045109">
    <property type="entry name" value="LSDs-like"/>
</dbReference>
<dbReference type="GO" id="GO:0032454">
    <property type="term" value="F:histone H3K9 demethylase activity"/>
    <property type="evidence" value="ECO:0007669"/>
    <property type="project" value="InterPro"/>
</dbReference>
<dbReference type="GO" id="GO:0000785">
    <property type="term" value="C:chromatin"/>
    <property type="evidence" value="ECO:0007669"/>
    <property type="project" value="TreeGrafter"/>
</dbReference>
<dbReference type="GO" id="GO:0000118">
    <property type="term" value="C:histone deacetylase complex"/>
    <property type="evidence" value="ECO:0007669"/>
    <property type="project" value="TreeGrafter"/>
</dbReference>
<feature type="non-terminal residue" evidence="4">
    <location>
        <position position="1"/>
    </location>
</feature>
<evidence type="ECO:0008006" key="6">
    <source>
        <dbReference type="Google" id="ProtNLM"/>
    </source>
</evidence>
<dbReference type="EMBL" id="KN833003">
    <property type="protein sequence ID" value="KIM80675.1"/>
    <property type="molecule type" value="Genomic_DNA"/>
</dbReference>
<protein>
    <recommendedName>
        <fullName evidence="6">JmjC domain-containing protein</fullName>
    </recommendedName>
</protein>
<proteinExistence type="predicted"/>
<dbReference type="GO" id="GO:0006357">
    <property type="term" value="P:regulation of transcription by RNA polymerase II"/>
    <property type="evidence" value="ECO:0007669"/>
    <property type="project" value="TreeGrafter"/>
</dbReference>
<reference evidence="4 5" key="1">
    <citation type="submission" date="2014-04" db="EMBL/GenBank/DDBJ databases">
        <authorList>
            <consortium name="DOE Joint Genome Institute"/>
            <person name="Kuo A."/>
            <person name="Tarkka M."/>
            <person name="Buscot F."/>
            <person name="Kohler A."/>
            <person name="Nagy L.G."/>
            <person name="Floudas D."/>
            <person name="Copeland A."/>
            <person name="Barry K.W."/>
            <person name="Cichocki N."/>
            <person name="Veneault-Fourrey C."/>
            <person name="LaButti K."/>
            <person name="Lindquist E.A."/>
            <person name="Lipzen A."/>
            <person name="Lundell T."/>
            <person name="Morin E."/>
            <person name="Murat C."/>
            <person name="Sun H."/>
            <person name="Tunlid A."/>
            <person name="Henrissat B."/>
            <person name="Grigoriev I.V."/>
            <person name="Hibbett D.S."/>
            <person name="Martin F."/>
            <person name="Nordberg H.P."/>
            <person name="Cantor M.N."/>
            <person name="Hua S.X."/>
        </authorList>
    </citation>
    <scope>NUCLEOTIDE SEQUENCE [LARGE SCALE GENOMIC DNA]</scope>
    <source>
        <strain evidence="4 5">F 1598</strain>
    </source>
</reference>
<keyword evidence="2" id="KW-0479">Metal-binding</keyword>
<comment type="subcellular location">
    <subcellularLocation>
        <location evidence="1">Nucleus</location>
    </subcellularLocation>
</comment>
<dbReference type="PANTHER" id="PTHR12549">
    <property type="entry name" value="JMJC DOMAIN-CONTAINING HISTONE DEMETHYLATION PROTEIN"/>
    <property type="match status" value="1"/>
</dbReference>
<dbReference type="InParanoid" id="A0A0C3F7R1"/>
<dbReference type="SUPFAM" id="SSF51197">
    <property type="entry name" value="Clavaminate synthase-like"/>
    <property type="match status" value="1"/>
</dbReference>
<dbReference type="HOGENOM" id="CLU_067901_1_0_1"/>
<dbReference type="STRING" id="765440.A0A0C3F7R1"/>
<keyword evidence="5" id="KW-1185">Reference proteome</keyword>
<sequence>FQRHWSQGTPVVITDIEIQGNWTPEYFIKRYGDENVTVENCETDETVPTTVMEFFLHFGKRTNIMKLKDWPPEKDFSTQFPEFNEVFNLVIPFPDLTRWNGVLNLASHFPLNGISPDLGHNMYNADGSMQDDQHHGSTKLHMDITDALNLMVWAAKLPDGSPGYAIWHIFPAAISDILRQFLRE</sequence>
<accession>A0A0C3F7R1</accession>
<dbReference type="Proteomes" id="UP000054166">
    <property type="component" value="Unassembled WGS sequence"/>
</dbReference>
<dbReference type="OrthoDB" id="1667110at2759"/>
<evidence type="ECO:0000256" key="1">
    <source>
        <dbReference type="ARBA" id="ARBA00004123"/>
    </source>
</evidence>
<evidence type="ECO:0000313" key="4">
    <source>
        <dbReference type="EMBL" id="KIM80675.1"/>
    </source>
</evidence>
<organism evidence="4 5">
    <name type="scientific">Piloderma croceum (strain F 1598)</name>
    <dbReference type="NCBI Taxonomy" id="765440"/>
    <lineage>
        <taxon>Eukaryota</taxon>
        <taxon>Fungi</taxon>
        <taxon>Dikarya</taxon>
        <taxon>Basidiomycota</taxon>
        <taxon>Agaricomycotina</taxon>
        <taxon>Agaricomycetes</taxon>
        <taxon>Agaricomycetidae</taxon>
        <taxon>Atheliales</taxon>
        <taxon>Atheliaceae</taxon>
        <taxon>Piloderma</taxon>
    </lineage>
</organism>
<evidence type="ECO:0000256" key="2">
    <source>
        <dbReference type="ARBA" id="ARBA00022723"/>
    </source>
</evidence>
<reference evidence="5" key="2">
    <citation type="submission" date="2015-01" db="EMBL/GenBank/DDBJ databases">
        <title>Evolutionary Origins and Diversification of the Mycorrhizal Mutualists.</title>
        <authorList>
            <consortium name="DOE Joint Genome Institute"/>
            <consortium name="Mycorrhizal Genomics Consortium"/>
            <person name="Kohler A."/>
            <person name="Kuo A."/>
            <person name="Nagy L.G."/>
            <person name="Floudas D."/>
            <person name="Copeland A."/>
            <person name="Barry K.W."/>
            <person name="Cichocki N."/>
            <person name="Veneault-Fourrey C."/>
            <person name="LaButti K."/>
            <person name="Lindquist E.A."/>
            <person name="Lipzen A."/>
            <person name="Lundell T."/>
            <person name="Morin E."/>
            <person name="Murat C."/>
            <person name="Riley R."/>
            <person name="Ohm R."/>
            <person name="Sun H."/>
            <person name="Tunlid A."/>
            <person name="Henrissat B."/>
            <person name="Grigoriev I.V."/>
            <person name="Hibbett D.S."/>
            <person name="Martin F."/>
        </authorList>
    </citation>
    <scope>NUCLEOTIDE SEQUENCE [LARGE SCALE GENOMIC DNA]</scope>
    <source>
        <strain evidence="5">F 1598</strain>
    </source>
</reference>
<dbReference type="GO" id="GO:0003712">
    <property type="term" value="F:transcription coregulator activity"/>
    <property type="evidence" value="ECO:0007669"/>
    <property type="project" value="TreeGrafter"/>
</dbReference>
<evidence type="ECO:0000313" key="5">
    <source>
        <dbReference type="Proteomes" id="UP000054166"/>
    </source>
</evidence>
<keyword evidence="3" id="KW-0539">Nucleus</keyword>
<name>A0A0C3F7R1_PILCF</name>
<dbReference type="Gene3D" id="2.60.120.650">
    <property type="entry name" value="Cupin"/>
    <property type="match status" value="1"/>
</dbReference>
<dbReference type="GO" id="GO:0046872">
    <property type="term" value="F:metal ion binding"/>
    <property type="evidence" value="ECO:0007669"/>
    <property type="project" value="UniProtKB-KW"/>
</dbReference>
<dbReference type="PANTHER" id="PTHR12549:SF38">
    <property type="entry name" value="JMJC DOMAIN-CONTAINING HISTONE DEMETHYLASE 2, ISOFORM A"/>
    <property type="match status" value="1"/>
</dbReference>
<evidence type="ECO:0000256" key="3">
    <source>
        <dbReference type="ARBA" id="ARBA00023242"/>
    </source>
</evidence>